<proteinExistence type="predicted"/>
<organism evidence="3 4">
    <name type="scientific">Heterostelium pallidum (strain ATCC 26659 / Pp 5 / PN500)</name>
    <name type="common">Cellular slime mold</name>
    <name type="synonym">Polysphondylium pallidum</name>
    <dbReference type="NCBI Taxonomy" id="670386"/>
    <lineage>
        <taxon>Eukaryota</taxon>
        <taxon>Amoebozoa</taxon>
        <taxon>Evosea</taxon>
        <taxon>Eumycetozoa</taxon>
        <taxon>Dictyostelia</taxon>
        <taxon>Acytosteliales</taxon>
        <taxon>Acytosteliaceae</taxon>
        <taxon>Heterostelium</taxon>
    </lineage>
</organism>
<dbReference type="RefSeq" id="XP_020427383.1">
    <property type="nucleotide sequence ID" value="XM_020582080.1"/>
</dbReference>
<dbReference type="Pfam" id="PF13516">
    <property type="entry name" value="LRR_6"/>
    <property type="match status" value="5"/>
</dbReference>
<feature type="compositionally biased region" description="Low complexity" evidence="2">
    <location>
        <begin position="707"/>
        <end position="720"/>
    </location>
</feature>
<dbReference type="InParanoid" id="D3BT32"/>
<dbReference type="Proteomes" id="UP000001396">
    <property type="component" value="Unassembled WGS sequence"/>
</dbReference>
<accession>D3BT32</accession>
<evidence type="ECO:0000313" key="4">
    <source>
        <dbReference type="Proteomes" id="UP000001396"/>
    </source>
</evidence>
<keyword evidence="4" id="KW-1185">Reference proteome</keyword>
<dbReference type="SMART" id="SM00368">
    <property type="entry name" value="LRR_RI"/>
    <property type="match status" value="11"/>
</dbReference>
<dbReference type="Gene3D" id="3.80.10.10">
    <property type="entry name" value="Ribonuclease Inhibitor"/>
    <property type="match status" value="6"/>
</dbReference>
<dbReference type="GeneID" id="31366792"/>
<dbReference type="STRING" id="670386.D3BT32"/>
<evidence type="ECO:0000313" key="3">
    <source>
        <dbReference type="EMBL" id="EFA75249.1"/>
    </source>
</evidence>
<evidence type="ECO:0000256" key="2">
    <source>
        <dbReference type="SAM" id="MobiDB-lite"/>
    </source>
</evidence>
<name>D3BT32_HETP5</name>
<dbReference type="InterPro" id="IPR001611">
    <property type="entry name" value="Leu-rich_rpt"/>
</dbReference>
<feature type="compositionally biased region" description="Polar residues" evidence="2">
    <location>
        <begin position="740"/>
        <end position="750"/>
    </location>
</feature>
<dbReference type="PANTHER" id="PTHR24111">
    <property type="entry name" value="LEUCINE-RICH REPEAT-CONTAINING PROTEIN 34"/>
    <property type="match status" value="1"/>
</dbReference>
<dbReference type="EMBL" id="ADBJ01000056">
    <property type="protein sequence ID" value="EFA75249.1"/>
    <property type="molecule type" value="Genomic_DNA"/>
</dbReference>
<keyword evidence="1" id="KW-0677">Repeat</keyword>
<evidence type="ECO:0000256" key="1">
    <source>
        <dbReference type="ARBA" id="ARBA00022737"/>
    </source>
</evidence>
<feature type="compositionally biased region" description="Low complexity" evidence="2">
    <location>
        <begin position="774"/>
        <end position="788"/>
    </location>
</feature>
<sequence length="811" mass="87499">MAQLYKDFCVKYLNLHTLTIRLSSSMELVTIAEALKLKHGIVYLNLSHNKSIKDLDAWIAFGSALKLPTQTIAKLDLSHNYLGPEGLSPIISDVIRSNKSIQWLNLSHNTLDQDENHSILGALLHNQTISHLDLSSNEYQLSSDVSKYLCKYIEQSLSLESLNFSKNSTRNPLCGLSKAIATNTTLKSIDLNSMIISDQDSEQLIESLFNSKTISSINLDQCILSSSNQNCYGNIISHNLAVRYNELDLIDEASKYNKAMTQEEEMNMLIDQLSNKQEEISMKCLDFTPLSYLNIGGINFGKIGFPNFLDILARNQDLTILDVSSNHLQESNGDEIANFIRLNESIHTLNISDNDFYEATVAIGEALAANKSITNLNISNTKSSNLIGKVLAKTLSTNHCIKILDISHTKLGHSGILDFAIGLSSNYITLEILSINDCDLQDKGAIHIGESLLSNVTLTQLYMNSNSIEKEGAKAIAKSLKRNTTLKTLHLGNNQIGVKGIKSLGSALKSNRTLLDLSVKSNSIQEKGGVNLAEYLKSNNSLEYLNLRGNYLGNKAGNALIKLLGQNQFLINIDVSHNPMDKDLTQRIASAQKKNQYITSMNISQTEMESISIDSPRFMASGGTSLFSYTTQSEGDRVIVGGGGGAGGESIPHTCTLQSSTSCYSLPTTQSGGLSGFEVNSMVSSCSSSSSSTSSLSSLGSGSSSGSGSSFGSVSSHSSSAGVPTNKKISRFARKDGSLPNLTLGLSSMNIPPAPPSPLSGNSSPISFPPTVDTSTRANSSSAAPSPTAIKSHSMFFIKDNGSPFIFENTH</sequence>
<feature type="region of interest" description="Disordered" evidence="2">
    <location>
        <begin position="707"/>
        <end position="788"/>
    </location>
</feature>
<dbReference type="OMA" id="LESWIAF"/>
<dbReference type="InterPro" id="IPR032675">
    <property type="entry name" value="LRR_dom_sf"/>
</dbReference>
<protein>
    <submittedName>
        <fullName evidence="3">Uncharacterized protein</fullName>
    </submittedName>
</protein>
<dbReference type="SUPFAM" id="SSF52047">
    <property type="entry name" value="RNI-like"/>
    <property type="match status" value="2"/>
</dbReference>
<dbReference type="AlphaFoldDB" id="D3BT32"/>
<gene>
    <name evidence="3" type="ORF">PPL_11324</name>
</gene>
<dbReference type="InterPro" id="IPR052201">
    <property type="entry name" value="LRR-containing_regulator"/>
</dbReference>
<dbReference type="PANTHER" id="PTHR24111:SF0">
    <property type="entry name" value="LEUCINE-RICH REPEAT-CONTAINING PROTEIN"/>
    <property type="match status" value="1"/>
</dbReference>
<comment type="caution">
    <text evidence="3">The sequence shown here is derived from an EMBL/GenBank/DDBJ whole genome shotgun (WGS) entry which is preliminary data.</text>
</comment>
<reference evidence="3 4" key="1">
    <citation type="journal article" date="2011" name="Genome Res.">
        <title>Phylogeny-wide analysis of social amoeba genomes highlights ancient origins for complex intercellular communication.</title>
        <authorList>
            <person name="Heidel A.J."/>
            <person name="Lawal H.M."/>
            <person name="Felder M."/>
            <person name="Schilde C."/>
            <person name="Helps N.R."/>
            <person name="Tunggal B."/>
            <person name="Rivero F."/>
            <person name="John U."/>
            <person name="Schleicher M."/>
            <person name="Eichinger L."/>
            <person name="Platzer M."/>
            <person name="Noegel A.A."/>
            <person name="Schaap P."/>
            <person name="Gloeckner G."/>
        </authorList>
    </citation>
    <scope>NUCLEOTIDE SEQUENCE [LARGE SCALE GENOMIC DNA]</scope>
    <source>
        <strain evidence="4">ATCC 26659 / Pp 5 / PN500</strain>
    </source>
</reference>